<accession>A0A850LKY3</accession>
<evidence type="ECO:0000259" key="5">
    <source>
        <dbReference type="PROSITE" id="PS50931"/>
    </source>
</evidence>
<evidence type="ECO:0000256" key="3">
    <source>
        <dbReference type="ARBA" id="ARBA00023125"/>
    </source>
</evidence>
<dbReference type="InterPro" id="IPR005119">
    <property type="entry name" value="LysR_subst-bd"/>
</dbReference>
<dbReference type="Gene3D" id="3.40.190.10">
    <property type="entry name" value="Periplasmic binding protein-like II"/>
    <property type="match status" value="2"/>
</dbReference>
<dbReference type="PANTHER" id="PTHR30126:SF2">
    <property type="entry name" value="HTH-TYPE TRANSCRIPTIONAL REGULATOR YJIE"/>
    <property type="match status" value="1"/>
</dbReference>
<dbReference type="Pfam" id="PF00126">
    <property type="entry name" value="HTH_1"/>
    <property type="match status" value="1"/>
</dbReference>
<keyword evidence="2" id="KW-0805">Transcription regulation</keyword>
<dbReference type="InterPro" id="IPR000847">
    <property type="entry name" value="LysR_HTH_N"/>
</dbReference>
<dbReference type="SUPFAM" id="SSF53850">
    <property type="entry name" value="Periplasmic binding protein-like II"/>
    <property type="match status" value="1"/>
</dbReference>
<dbReference type="AlphaFoldDB" id="A0A850LKY3"/>
<sequence>MDTRLLEDALILLEEGNLTAAAARRNVTQPAFSRRIRSLEQWIGTDLLVRGANRVELSPALAKCEPQIRALLSQLQQVQGQLKDPEGGADVLHVVTQHSLSVSAIPELIRVANSAGTRWHVRLHTRNQDEAMSMFLRHEVDVLVGYDYRVLPLAPFDSSVTRYVWRRDAFVPVVGGALRHRLKDGNVLPPDTPRISYPKGSLFGQIVSHYNKDAALSLDGPVVVESTFSVGIAQLVLSGIGAAWVPHSLIHDQIISGEVVILSPGYGRIPMDIALYARTDNKRAILFRNALAAPGA</sequence>
<dbReference type="CDD" id="cd05466">
    <property type="entry name" value="PBP2_LTTR_substrate"/>
    <property type="match status" value="1"/>
</dbReference>
<comment type="caution">
    <text evidence="6">The sequence shown here is derived from an EMBL/GenBank/DDBJ whole genome shotgun (WGS) entry which is preliminary data.</text>
</comment>
<protein>
    <submittedName>
        <fullName evidence="6">LysR family transcriptional regulator</fullName>
    </submittedName>
</protein>
<dbReference type="GO" id="GO:0003700">
    <property type="term" value="F:DNA-binding transcription factor activity"/>
    <property type="evidence" value="ECO:0007669"/>
    <property type="project" value="InterPro"/>
</dbReference>
<keyword evidence="4" id="KW-0804">Transcription</keyword>
<keyword evidence="3" id="KW-0238">DNA-binding</keyword>
<comment type="similarity">
    <text evidence="1">Belongs to the LysR transcriptional regulatory family.</text>
</comment>
<name>A0A850LKY3_9RHOB</name>
<dbReference type="InterPro" id="IPR036390">
    <property type="entry name" value="WH_DNA-bd_sf"/>
</dbReference>
<feature type="domain" description="HTH lysR-type" evidence="5">
    <location>
        <begin position="1"/>
        <end position="58"/>
    </location>
</feature>
<proteinExistence type="inferred from homology"/>
<gene>
    <name evidence="6" type="ORF">HW564_15005</name>
</gene>
<evidence type="ECO:0000313" key="6">
    <source>
        <dbReference type="EMBL" id="NVK98232.1"/>
    </source>
</evidence>
<dbReference type="Gene3D" id="1.10.10.10">
    <property type="entry name" value="Winged helix-like DNA-binding domain superfamily/Winged helix DNA-binding domain"/>
    <property type="match status" value="1"/>
</dbReference>
<dbReference type="GO" id="GO:0000976">
    <property type="term" value="F:transcription cis-regulatory region binding"/>
    <property type="evidence" value="ECO:0007669"/>
    <property type="project" value="TreeGrafter"/>
</dbReference>
<dbReference type="PROSITE" id="PS50931">
    <property type="entry name" value="HTH_LYSR"/>
    <property type="match status" value="1"/>
</dbReference>
<evidence type="ECO:0000256" key="1">
    <source>
        <dbReference type="ARBA" id="ARBA00009437"/>
    </source>
</evidence>
<reference evidence="6 7" key="1">
    <citation type="journal article" date="2020" name="Proc. Natl. Acad. Sci. U.S.A.">
        <title>Ecological drivers of bacterial community assembly in synthetic phycospheres.</title>
        <authorList>
            <person name="Fu H."/>
            <person name="Uchimiya M."/>
            <person name="Gore J."/>
            <person name="Moran M.A."/>
        </authorList>
    </citation>
    <scope>NUCLEOTIDE SEQUENCE [LARGE SCALE GENOMIC DNA]</scope>
    <source>
        <strain evidence="6">HF-Din03</strain>
    </source>
</reference>
<dbReference type="PRINTS" id="PR00039">
    <property type="entry name" value="HTHLYSR"/>
</dbReference>
<dbReference type="RefSeq" id="WP_011048358.1">
    <property type="nucleotide sequence ID" value="NZ_CP076685.1"/>
</dbReference>
<dbReference type="Pfam" id="PF03466">
    <property type="entry name" value="LysR_substrate"/>
    <property type="match status" value="1"/>
</dbReference>
<evidence type="ECO:0000313" key="7">
    <source>
        <dbReference type="Proteomes" id="UP000565723"/>
    </source>
</evidence>
<organism evidence="6 7">
    <name type="scientific">Ruegeria pomeroyi</name>
    <dbReference type="NCBI Taxonomy" id="89184"/>
    <lineage>
        <taxon>Bacteria</taxon>
        <taxon>Pseudomonadati</taxon>
        <taxon>Pseudomonadota</taxon>
        <taxon>Alphaproteobacteria</taxon>
        <taxon>Rhodobacterales</taxon>
        <taxon>Roseobacteraceae</taxon>
        <taxon>Ruegeria</taxon>
    </lineage>
</organism>
<dbReference type="InterPro" id="IPR036388">
    <property type="entry name" value="WH-like_DNA-bd_sf"/>
</dbReference>
<dbReference type="SUPFAM" id="SSF46785">
    <property type="entry name" value="Winged helix' DNA-binding domain"/>
    <property type="match status" value="1"/>
</dbReference>
<evidence type="ECO:0000256" key="2">
    <source>
        <dbReference type="ARBA" id="ARBA00023015"/>
    </source>
</evidence>
<dbReference type="PANTHER" id="PTHR30126">
    <property type="entry name" value="HTH-TYPE TRANSCRIPTIONAL REGULATOR"/>
    <property type="match status" value="1"/>
</dbReference>
<dbReference type="Proteomes" id="UP000565723">
    <property type="component" value="Unassembled WGS sequence"/>
</dbReference>
<evidence type="ECO:0000256" key="4">
    <source>
        <dbReference type="ARBA" id="ARBA00023163"/>
    </source>
</evidence>
<dbReference type="EMBL" id="JABXIY010000042">
    <property type="protein sequence ID" value="NVK98232.1"/>
    <property type="molecule type" value="Genomic_DNA"/>
</dbReference>
<dbReference type="OMA" id="VLCHGHA"/>